<evidence type="ECO:0000256" key="1">
    <source>
        <dbReference type="SAM" id="Phobius"/>
    </source>
</evidence>
<dbReference type="EMBL" id="FOLE01000007">
    <property type="protein sequence ID" value="SFC60036.1"/>
    <property type="molecule type" value="Genomic_DNA"/>
</dbReference>
<feature type="transmembrane region" description="Helical" evidence="1">
    <location>
        <begin position="138"/>
        <end position="159"/>
    </location>
</feature>
<keyword evidence="3" id="KW-1185">Reference proteome</keyword>
<dbReference type="AlphaFoldDB" id="A0A1I1KGT5"/>
<keyword evidence="1" id="KW-0812">Transmembrane</keyword>
<gene>
    <name evidence="2" type="ORF">SAMN05421780_10757</name>
</gene>
<dbReference type="RefSeq" id="WP_143083958.1">
    <property type="nucleotide sequence ID" value="NZ_FOLE01000007.1"/>
</dbReference>
<evidence type="ECO:0000313" key="3">
    <source>
        <dbReference type="Proteomes" id="UP000199514"/>
    </source>
</evidence>
<protein>
    <submittedName>
        <fullName evidence="2">Uncharacterized protein</fullName>
    </submittedName>
</protein>
<sequence length="170" mass="19802">MRVVSKIFWVISCVGFLFALFTSYGNAAEKLWLGFDELNQFAVSRNAYFYGAVAIFLLFNLLFVAVANLVIALPKAFLFIPKKDFWLANRDNRKDLNTILQSWVYFSACVLNTLLITVCIYFGEKNHANYLVTFERYWLFNVVWIMAFSLILPFFRLFIPKGNLLDNSEQ</sequence>
<name>A0A1I1KGT5_9BACT</name>
<reference evidence="2 3" key="1">
    <citation type="submission" date="2016-10" db="EMBL/GenBank/DDBJ databases">
        <authorList>
            <person name="de Groot N.N."/>
        </authorList>
    </citation>
    <scope>NUCLEOTIDE SEQUENCE [LARGE SCALE GENOMIC DNA]</scope>
    <source>
        <strain evidence="2 3">DSM 6793</strain>
    </source>
</reference>
<proteinExistence type="predicted"/>
<feature type="transmembrane region" description="Helical" evidence="1">
    <location>
        <begin position="103"/>
        <end position="123"/>
    </location>
</feature>
<dbReference type="Proteomes" id="UP000199514">
    <property type="component" value="Unassembled WGS sequence"/>
</dbReference>
<evidence type="ECO:0000313" key="2">
    <source>
        <dbReference type="EMBL" id="SFC60036.1"/>
    </source>
</evidence>
<feature type="transmembrane region" description="Helical" evidence="1">
    <location>
        <begin position="7"/>
        <end position="27"/>
    </location>
</feature>
<dbReference type="OrthoDB" id="957639at2"/>
<feature type="transmembrane region" description="Helical" evidence="1">
    <location>
        <begin position="47"/>
        <end position="73"/>
    </location>
</feature>
<accession>A0A1I1KGT5</accession>
<organism evidence="2 3">
    <name type="scientific">Flexibacter flexilis DSM 6793</name>
    <dbReference type="NCBI Taxonomy" id="927664"/>
    <lineage>
        <taxon>Bacteria</taxon>
        <taxon>Pseudomonadati</taxon>
        <taxon>Bacteroidota</taxon>
        <taxon>Cytophagia</taxon>
        <taxon>Cytophagales</taxon>
        <taxon>Flexibacteraceae</taxon>
        <taxon>Flexibacter</taxon>
    </lineage>
</organism>
<keyword evidence="1" id="KW-1133">Transmembrane helix</keyword>
<keyword evidence="1" id="KW-0472">Membrane</keyword>